<evidence type="ECO:0000256" key="3">
    <source>
        <dbReference type="ARBA" id="ARBA00022676"/>
    </source>
</evidence>
<dbReference type="PIRSF" id="PIRSF000485">
    <property type="entry name" value="Amd_phspho_trans"/>
    <property type="match status" value="1"/>
</dbReference>
<comment type="catalytic activity">
    <reaction evidence="7 8">
        <text>5-phospho-beta-D-ribosylamine + L-glutamate + diphosphate = 5-phospho-alpha-D-ribose 1-diphosphate + L-glutamine + H2O</text>
        <dbReference type="Rhea" id="RHEA:14905"/>
        <dbReference type="ChEBI" id="CHEBI:15377"/>
        <dbReference type="ChEBI" id="CHEBI:29985"/>
        <dbReference type="ChEBI" id="CHEBI:33019"/>
        <dbReference type="ChEBI" id="CHEBI:58017"/>
        <dbReference type="ChEBI" id="CHEBI:58359"/>
        <dbReference type="ChEBI" id="CHEBI:58681"/>
        <dbReference type="EC" id="2.4.2.14"/>
    </reaction>
</comment>
<dbReference type="PROSITE" id="PS51278">
    <property type="entry name" value="GATASE_TYPE_2"/>
    <property type="match status" value="1"/>
</dbReference>
<dbReference type="GO" id="GO:0000287">
    <property type="term" value="F:magnesium ion binding"/>
    <property type="evidence" value="ECO:0007669"/>
    <property type="project" value="UniProtKB-UniRule"/>
</dbReference>
<evidence type="ECO:0000256" key="7">
    <source>
        <dbReference type="HAMAP-Rule" id="MF_01931"/>
    </source>
</evidence>
<dbReference type="InterPro" id="IPR000836">
    <property type="entry name" value="PRTase_dom"/>
</dbReference>
<dbReference type="GO" id="GO:0004044">
    <property type="term" value="F:amidophosphoribosyltransferase activity"/>
    <property type="evidence" value="ECO:0007669"/>
    <property type="project" value="UniProtKB-UniRule"/>
</dbReference>
<feature type="active site" description="Nucleophile" evidence="7 9">
    <location>
        <position position="25"/>
    </location>
</feature>
<dbReference type="InterPro" id="IPR029055">
    <property type="entry name" value="Ntn_hydrolases_N"/>
</dbReference>
<evidence type="ECO:0000313" key="14">
    <source>
        <dbReference type="Proteomes" id="UP000184526"/>
    </source>
</evidence>
<dbReference type="GO" id="GO:0009113">
    <property type="term" value="P:purine nucleobase biosynthetic process"/>
    <property type="evidence" value="ECO:0007669"/>
    <property type="project" value="UniProtKB-UniRule"/>
</dbReference>
<organism evidence="13 14">
    <name type="scientific">Clostridium collagenovorans DSM 3089</name>
    <dbReference type="NCBI Taxonomy" id="1121306"/>
    <lineage>
        <taxon>Bacteria</taxon>
        <taxon>Bacillati</taxon>
        <taxon>Bacillota</taxon>
        <taxon>Clostridia</taxon>
        <taxon>Eubacteriales</taxon>
        <taxon>Clostridiaceae</taxon>
        <taxon>Clostridium</taxon>
    </lineage>
</organism>
<dbReference type="NCBIfam" id="TIGR01134">
    <property type="entry name" value="purF"/>
    <property type="match status" value="1"/>
</dbReference>
<dbReference type="HAMAP" id="MF_01931">
    <property type="entry name" value="PurF"/>
    <property type="match status" value="1"/>
</dbReference>
<dbReference type="SUPFAM" id="SSF53271">
    <property type="entry name" value="PRTase-like"/>
    <property type="match status" value="1"/>
</dbReference>
<proteinExistence type="inferred from homology"/>
<dbReference type="InterPro" id="IPR029057">
    <property type="entry name" value="PRTase-like"/>
</dbReference>
<name>A0A1M5SC41_9CLOT</name>
<keyword evidence="7 11" id="KW-0408">Iron</keyword>
<keyword evidence="3 7" id="KW-0328">Glycosyltransferase</keyword>
<feature type="binding site" evidence="7 10">
    <location>
        <position position="372"/>
    </location>
    <ligand>
        <name>Mg(2+)</name>
        <dbReference type="ChEBI" id="CHEBI:18420"/>
    </ligand>
</feature>
<feature type="binding site" evidence="7 10">
    <location>
        <position position="373"/>
    </location>
    <ligand>
        <name>Mg(2+)</name>
        <dbReference type="ChEBI" id="CHEBI:18420"/>
    </ligand>
</feature>
<dbReference type="CDD" id="cd06223">
    <property type="entry name" value="PRTases_typeI"/>
    <property type="match status" value="1"/>
</dbReference>
<feature type="binding site" evidence="7 11">
    <location>
        <position position="263"/>
    </location>
    <ligand>
        <name>[4Fe-4S] cluster</name>
        <dbReference type="ChEBI" id="CHEBI:49883"/>
    </ligand>
</feature>
<dbReference type="Pfam" id="PF00156">
    <property type="entry name" value="Pribosyltran"/>
    <property type="match status" value="1"/>
</dbReference>
<keyword evidence="4 7" id="KW-0808">Transferase</keyword>
<dbReference type="Gene3D" id="3.40.50.2020">
    <property type="match status" value="1"/>
</dbReference>
<feature type="binding site" evidence="7 11">
    <location>
        <position position="459"/>
    </location>
    <ligand>
        <name>[4Fe-4S] cluster</name>
        <dbReference type="ChEBI" id="CHEBI:49883"/>
    </ligand>
</feature>
<evidence type="ECO:0000256" key="1">
    <source>
        <dbReference type="ARBA" id="ARBA00005209"/>
    </source>
</evidence>
<comment type="cofactor">
    <cofactor evidence="7 10">
        <name>Mg(2+)</name>
        <dbReference type="ChEBI" id="CHEBI:18420"/>
    </cofactor>
    <text evidence="7 10">Binds 1 Mg(2+) ion per subunit.</text>
</comment>
<reference evidence="13 14" key="1">
    <citation type="submission" date="2016-11" db="EMBL/GenBank/DDBJ databases">
        <authorList>
            <person name="Jaros S."/>
            <person name="Januszkiewicz K."/>
            <person name="Wedrychowicz H."/>
        </authorList>
    </citation>
    <scope>NUCLEOTIDE SEQUENCE [LARGE SCALE GENOMIC DNA]</scope>
    <source>
        <strain evidence="13 14">DSM 3089</strain>
    </source>
</reference>
<evidence type="ECO:0000256" key="4">
    <source>
        <dbReference type="ARBA" id="ARBA00022679"/>
    </source>
</evidence>
<dbReference type="OrthoDB" id="9801213at2"/>
<evidence type="ECO:0000256" key="8">
    <source>
        <dbReference type="PIRNR" id="PIRNR000485"/>
    </source>
</evidence>
<comment type="pathway">
    <text evidence="1 7 8">Purine metabolism; IMP biosynthesis via de novo pathway; N(1)-(5-phospho-D-ribosyl)glycinamide from 5-phospho-alpha-D-ribose 1-diphosphate: step 1/2.</text>
</comment>
<dbReference type="CDD" id="cd00715">
    <property type="entry name" value="GPATase_N"/>
    <property type="match status" value="1"/>
</dbReference>
<dbReference type="InterPro" id="IPR035584">
    <property type="entry name" value="PurF_N"/>
</dbReference>
<keyword evidence="5 7" id="KW-0658">Purine biosynthesis</keyword>
<comment type="cofactor">
    <cofactor evidence="7 11">
        <name>[4Fe-4S] cluster</name>
        <dbReference type="ChEBI" id="CHEBI:49883"/>
    </cofactor>
    <text evidence="7 11">Binds 1 [4Fe-4S] cluster per subunit.</text>
</comment>
<dbReference type="Proteomes" id="UP000184526">
    <property type="component" value="Unassembled WGS sequence"/>
</dbReference>
<dbReference type="InterPro" id="IPR005854">
    <property type="entry name" value="PurF"/>
</dbReference>
<gene>
    <name evidence="7" type="primary">purF</name>
    <name evidence="13" type="ORF">SAMN02745196_00119</name>
</gene>
<evidence type="ECO:0000256" key="9">
    <source>
        <dbReference type="PIRSR" id="PIRSR000485-1"/>
    </source>
</evidence>
<keyword evidence="6 7" id="KW-0315">Glutamine amidotransferase</keyword>
<evidence type="ECO:0000256" key="6">
    <source>
        <dbReference type="ARBA" id="ARBA00022962"/>
    </source>
</evidence>
<dbReference type="EMBL" id="FQXP01000003">
    <property type="protein sequence ID" value="SHH36182.1"/>
    <property type="molecule type" value="Genomic_DNA"/>
</dbReference>
<accession>A0A1M5SC41</accession>
<sequence length="479" mass="51937">MLNCKKPCLKNRYETFDPDKFHDECGVYGVYSSKEDNLDVGALSYYGLFALQHRGQESAGITVSTEEGLKCHKDMGLVTDIFGKKVLETLKGKAAIGHVRYSTAGESTAVNSQPLVGACKLGGLSIAHNGNIVNADVMKEILEDTGCIFHTTIDSEVVLNLIARSAAKGMRRAVVDTIQAMKGSYGMVILTENELIAIRDPHGIRPLCLGKIKNSYVVASESCALDATGAEFVRDVEPGEILIINDNGVESLSFAEKSERATCSFEYVYFARPDTTMDGINVNSSRIEAGKKLFEECPVEADLVVGVPDSGLSSAVGYSKASGIPFEIGLMKNKYVARTFIAPTQELRERAVSLKLTALRDIIEGKRIILIDDSIVRGTTSKRLVTLLRQAGAKEVHFRSSSPVVKYPCYFGIDTAYRDELIGANLDVNEIAKEIGADSLGYLSIEGLLDCLGKKQGFCLGCFNGFYPISAPVKVSSEK</sequence>
<dbReference type="InterPro" id="IPR017932">
    <property type="entry name" value="GATase_2_dom"/>
</dbReference>
<comment type="function">
    <text evidence="7">Catalyzes the formation of phosphoribosylamine from phosphoribosylpyrophosphate (PRPP) and glutamine.</text>
</comment>
<dbReference type="AlphaFoldDB" id="A0A1M5SC41"/>
<keyword evidence="7 10" id="KW-0460">Magnesium</keyword>
<dbReference type="RefSeq" id="WP_072828983.1">
    <property type="nucleotide sequence ID" value="NZ_FQXP01000003.1"/>
</dbReference>
<keyword evidence="14" id="KW-1185">Reference proteome</keyword>
<evidence type="ECO:0000256" key="10">
    <source>
        <dbReference type="PIRSR" id="PIRSR000485-2"/>
    </source>
</evidence>
<dbReference type="GO" id="GO:0051539">
    <property type="term" value="F:4 iron, 4 sulfur cluster binding"/>
    <property type="evidence" value="ECO:0007669"/>
    <property type="project" value="UniProtKB-KW"/>
</dbReference>
<evidence type="ECO:0000256" key="11">
    <source>
        <dbReference type="PIRSR" id="PIRSR000485-3"/>
    </source>
</evidence>
<protein>
    <recommendedName>
        <fullName evidence="7">Amidophosphoribosyltransferase</fullName>
        <shortName evidence="7">ATase</shortName>
        <ecNumber evidence="7">2.4.2.14</ecNumber>
    </recommendedName>
    <alternativeName>
        <fullName evidence="7">Glutamine phosphoribosylpyrophosphate amidotransferase</fullName>
        <shortName evidence="7">GPATase</shortName>
    </alternativeName>
</protein>
<dbReference type="Gene3D" id="3.60.20.10">
    <property type="entry name" value="Glutamine Phosphoribosylpyrophosphate, subunit 1, domain 1"/>
    <property type="match status" value="1"/>
</dbReference>
<evidence type="ECO:0000256" key="5">
    <source>
        <dbReference type="ARBA" id="ARBA00022755"/>
    </source>
</evidence>
<dbReference type="UniPathway" id="UPA00074">
    <property type="reaction ID" value="UER00124"/>
</dbReference>
<evidence type="ECO:0000313" key="13">
    <source>
        <dbReference type="EMBL" id="SHH36182.1"/>
    </source>
</evidence>
<feature type="domain" description="Glutamine amidotransferase type-2" evidence="12">
    <location>
        <begin position="25"/>
        <end position="247"/>
    </location>
</feature>
<feature type="binding site" evidence="7 10">
    <location>
        <position position="310"/>
    </location>
    <ligand>
        <name>Mg(2+)</name>
        <dbReference type="ChEBI" id="CHEBI:18420"/>
    </ligand>
</feature>
<evidence type="ECO:0000259" key="12">
    <source>
        <dbReference type="PROSITE" id="PS51278"/>
    </source>
</evidence>
<dbReference type="SUPFAM" id="SSF56235">
    <property type="entry name" value="N-terminal nucleophile aminohydrolases (Ntn hydrolases)"/>
    <property type="match status" value="1"/>
</dbReference>
<comment type="similarity">
    <text evidence="2 7 8">In the C-terminal section; belongs to the purine/pyrimidine phosphoribosyltransferase family.</text>
</comment>
<keyword evidence="7 11" id="KW-0411">Iron-sulfur</keyword>
<dbReference type="GO" id="GO:0006189">
    <property type="term" value="P:'de novo' IMP biosynthetic process"/>
    <property type="evidence" value="ECO:0007669"/>
    <property type="project" value="UniProtKB-UniRule"/>
</dbReference>
<keyword evidence="7 10" id="KW-0479">Metal-binding</keyword>
<dbReference type="PANTHER" id="PTHR11907">
    <property type="entry name" value="AMIDOPHOSPHORIBOSYLTRANSFERASE"/>
    <property type="match status" value="1"/>
</dbReference>
<dbReference type="STRING" id="1121306.SAMN02745196_00119"/>
<evidence type="ECO:0000256" key="2">
    <source>
        <dbReference type="ARBA" id="ARBA00010138"/>
    </source>
</evidence>
<keyword evidence="7" id="KW-0004">4Fe-4S</keyword>
<dbReference type="EC" id="2.4.2.14" evidence="7"/>
<feature type="binding site" evidence="7 11">
    <location>
        <position position="409"/>
    </location>
    <ligand>
        <name>[4Fe-4S] cluster</name>
        <dbReference type="ChEBI" id="CHEBI:49883"/>
    </ligand>
</feature>
<feature type="binding site" evidence="7 11">
    <location>
        <position position="462"/>
    </location>
    <ligand>
        <name>[4Fe-4S] cluster</name>
        <dbReference type="ChEBI" id="CHEBI:49883"/>
    </ligand>
</feature>
<dbReference type="Pfam" id="PF13522">
    <property type="entry name" value="GATase_6"/>
    <property type="match status" value="1"/>
</dbReference>